<dbReference type="InterPro" id="IPR008271">
    <property type="entry name" value="Ser/Thr_kinase_AS"/>
</dbReference>
<dbReference type="PROSITE" id="PS00108">
    <property type="entry name" value="PROTEIN_KINASE_ST"/>
    <property type="match status" value="1"/>
</dbReference>
<feature type="binding site" evidence="7">
    <location>
        <position position="38"/>
    </location>
    <ligand>
        <name>ATP</name>
        <dbReference type="ChEBI" id="CHEBI:30616"/>
    </ligand>
</feature>
<dbReference type="PROSITE" id="PS50011">
    <property type="entry name" value="PROTEIN_KINASE_DOM"/>
    <property type="match status" value="1"/>
</dbReference>
<dbReference type="SUPFAM" id="SSF56112">
    <property type="entry name" value="Protein kinase-like (PK-like)"/>
    <property type="match status" value="1"/>
</dbReference>
<dbReference type="FunFam" id="1.10.510.10:FF:000600">
    <property type="entry name" value="Phosphoenolpyruvate carboxylase kinase 2"/>
    <property type="match status" value="1"/>
</dbReference>
<keyword evidence="6 7" id="KW-0067">ATP-binding</keyword>
<keyword evidence="3" id="KW-0677">Repeat</keyword>
<reference evidence="10" key="1">
    <citation type="submission" date="2022-08" db="EMBL/GenBank/DDBJ databases">
        <authorList>
            <person name="Marques A."/>
        </authorList>
    </citation>
    <scope>NUCLEOTIDE SEQUENCE</scope>
    <source>
        <strain evidence="10">RhyPub2mFocal</strain>
        <tissue evidence="10">Leaves</tissue>
    </source>
</reference>
<comment type="caution">
    <text evidence="10">The sequence shown here is derived from an EMBL/GenBank/DDBJ whole genome shotgun (WGS) entry which is preliminary data.</text>
</comment>
<keyword evidence="11" id="KW-1185">Reference proteome</keyword>
<feature type="domain" description="Protein kinase" evidence="9">
    <location>
        <begin position="9"/>
        <end position="269"/>
    </location>
</feature>
<organism evidence="10 11">
    <name type="scientific">Rhynchospora pubera</name>
    <dbReference type="NCBI Taxonomy" id="906938"/>
    <lineage>
        <taxon>Eukaryota</taxon>
        <taxon>Viridiplantae</taxon>
        <taxon>Streptophyta</taxon>
        <taxon>Embryophyta</taxon>
        <taxon>Tracheophyta</taxon>
        <taxon>Spermatophyta</taxon>
        <taxon>Magnoliopsida</taxon>
        <taxon>Liliopsida</taxon>
        <taxon>Poales</taxon>
        <taxon>Cyperaceae</taxon>
        <taxon>Cyperoideae</taxon>
        <taxon>Rhynchosporeae</taxon>
        <taxon>Rhynchospora</taxon>
    </lineage>
</organism>
<evidence type="ECO:0000313" key="10">
    <source>
        <dbReference type="EMBL" id="KAJ4759670.1"/>
    </source>
</evidence>
<protein>
    <submittedName>
        <fullName evidence="10">Calcium-dependent protein kinase</fullName>
    </submittedName>
</protein>
<evidence type="ECO:0000256" key="8">
    <source>
        <dbReference type="RuleBase" id="RU000304"/>
    </source>
</evidence>
<proteinExistence type="inferred from homology"/>
<evidence type="ECO:0000256" key="1">
    <source>
        <dbReference type="ARBA" id="ARBA00022527"/>
    </source>
</evidence>
<dbReference type="GO" id="GO:0005524">
    <property type="term" value="F:ATP binding"/>
    <property type="evidence" value="ECO:0007669"/>
    <property type="project" value="UniProtKB-UniRule"/>
</dbReference>
<evidence type="ECO:0000256" key="3">
    <source>
        <dbReference type="ARBA" id="ARBA00022737"/>
    </source>
</evidence>
<dbReference type="InterPro" id="IPR000719">
    <property type="entry name" value="Prot_kinase_dom"/>
</dbReference>
<dbReference type="Pfam" id="PF00069">
    <property type="entry name" value="Pkinase"/>
    <property type="match status" value="1"/>
</dbReference>
<dbReference type="InterPro" id="IPR011009">
    <property type="entry name" value="Kinase-like_dom_sf"/>
</dbReference>
<evidence type="ECO:0000256" key="7">
    <source>
        <dbReference type="PROSITE-ProRule" id="PRU10141"/>
    </source>
</evidence>
<keyword evidence="1 8" id="KW-0723">Serine/threonine-protein kinase</keyword>
<evidence type="ECO:0000256" key="6">
    <source>
        <dbReference type="ARBA" id="ARBA00022840"/>
    </source>
</evidence>
<dbReference type="EMBL" id="JAMFTS010000004">
    <property type="protein sequence ID" value="KAJ4759670.1"/>
    <property type="molecule type" value="Genomic_DNA"/>
</dbReference>
<evidence type="ECO:0000313" key="11">
    <source>
        <dbReference type="Proteomes" id="UP001140206"/>
    </source>
</evidence>
<dbReference type="PROSITE" id="PS00107">
    <property type="entry name" value="PROTEIN_KINASE_ATP"/>
    <property type="match status" value="1"/>
</dbReference>
<dbReference type="SMART" id="SM00220">
    <property type="entry name" value="S_TKc"/>
    <property type="match status" value="1"/>
</dbReference>
<dbReference type="InterPro" id="IPR050205">
    <property type="entry name" value="CDPK_Ser/Thr_kinases"/>
</dbReference>
<dbReference type="InterPro" id="IPR017441">
    <property type="entry name" value="Protein_kinase_ATP_BS"/>
</dbReference>
<evidence type="ECO:0000256" key="4">
    <source>
        <dbReference type="ARBA" id="ARBA00022741"/>
    </source>
</evidence>
<dbReference type="Gene3D" id="1.10.510.10">
    <property type="entry name" value="Transferase(Phosphotransferase) domain 1"/>
    <property type="match status" value="1"/>
</dbReference>
<gene>
    <name evidence="10" type="ORF">LUZ62_070045</name>
</gene>
<keyword evidence="4 7" id="KW-0547">Nucleotide-binding</keyword>
<dbReference type="AlphaFoldDB" id="A0AAV8CVN7"/>
<evidence type="ECO:0000256" key="5">
    <source>
        <dbReference type="ARBA" id="ARBA00022777"/>
    </source>
</evidence>
<evidence type="ECO:0000259" key="9">
    <source>
        <dbReference type="PROSITE" id="PS50011"/>
    </source>
</evidence>
<dbReference type="CDD" id="cd05117">
    <property type="entry name" value="STKc_CAMK"/>
    <property type="match status" value="1"/>
</dbReference>
<keyword evidence="5 10" id="KW-0418">Kinase</keyword>
<comment type="similarity">
    <text evidence="8">Belongs to the protein kinase superfamily.</text>
</comment>
<keyword evidence="2" id="KW-0808">Transferase</keyword>
<dbReference type="GO" id="GO:0004674">
    <property type="term" value="F:protein serine/threonine kinase activity"/>
    <property type="evidence" value="ECO:0007669"/>
    <property type="project" value="UniProtKB-KW"/>
</dbReference>
<evidence type="ECO:0000256" key="2">
    <source>
        <dbReference type="ARBA" id="ARBA00022679"/>
    </source>
</evidence>
<dbReference type="Proteomes" id="UP001140206">
    <property type="component" value="Chromosome 4"/>
</dbReference>
<sequence>MSDELRRLYEVGAEIGRGRFGVVYHAKSRFTGELCAVKSVDKTLLADSLDRECAELEGKLGQLAAAGNDGVIQVHEVFEDQNWIHVVMELCDGPDLLEWIQIRQGTPVSEPEAAVVMGSLMQSLATCHRRGVAHRDIKPDNLLFDAEGKVRLADFGSAGSFSDGRYMQGIVGTPYYVAPEVLRGEEYGEKVDVWSAGVVLYVMLAGGVPPFGGDSAQEVFESVLRGNLRFPSRLFAGVSPLAKDLLRRMICREVSRRFSAEQVLRHPWIVSGGGVRSPVDA</sequence>
<dbReference type="PANTHER" id="PTHR24349">
    <property type="entry name" value="SERINE/THREONINE-PROTEIN KINASE"/>
    <property type="match status" value="1"/>
</dbReference>
<name>A0AAV8CVN7_9POAL</name>
<accession>A0AAV8CVN7</accession>